<dbReference type="OrthoDB" id="10046327at2759"/>
<dbReference type="PANTHER" id="PTHR47642">
    <property type="entry name" value="ATP-DEPENDENT DNA HELICASE"/>
    <property type="match status" value="1"/>
</dbReference>
<feature type="region of interest" description="Disordered" evidence="1">
    <location>
        <begin position="178"/>
        <end position="199"/>
    </location>
</feature>
<evidence type="ECO:0000313" key="3">
    <source>
        <dbReference type="EMBL" id="KAJ8026271.1"/>
    </source>
</evidence>
<evidence type="ECO:0000313" key="4">
    <source>
        <dbReference type="Proteomes" id="UP001152320"/>
    </source>
</evidence>
<dbReference type="PANTHER" id="PTHR47642:SF5">
    <property type="entry name" value="ATP-DEPENDENT DNA HELICASE"/>
    <property type="match status" value="1"/>
</dbReference>
<comment type="caution">
    <text evidence="3">The sequence shown here is derived from an EMBL/GenBank/DDBJ whole genome shotgun (WGS) entry which is preliminary data.</text>
</comment>
<gene>
    <name evidence="3" type="ORF">HOLleu_34067</name>
</gene>
<dbReference type="Proteomes" id="UP001152320">
    <property type="component" value="Chromosome 17"/>
</dbReference>
<keyword evidence="4" id="KW-1185">Reference proteome</keyword>
<evidence type="ECO:0000259" key="2">
    <source>
        <dbReference type="Pfam" id="PF14214"/>
    </source>
</evidence>
<dbReference type="InterPro" id="IPR051055">
    <property type="entry name" value="PIF1_helicase"/>
</dbReference>
<dbReference type="Pfam" id="PF14214">
    <property type="entry name" value="Helitron_like_N"/>
    <property type="match status" value="1"/>
</dbReference>
<protein>
    <recommendedName>
        <fullName evidence="2">Helitron helicase-like domain-containing protein</fullName>
    </recommendedName>
</protein>
<sequence>MRDLFAMVRQLGIPTWFCSFSAADRIWPEIVESIQQGKEIPSEIDWTTHCRIIASNPVTAARMFEHRMQAFIHKVIISSAHPIGEVIDYFYRVEFQQRGWPHIHCLFWIKDAPKFGDNPKSDVISFIDRYVSCDMPSQTENPVLYDIVKNVQMHGKTHSKSCRKGGKTCRFNFPKLPSQRTFISKPDSNEEGTSENSMDKQSASKLLQNLWDSVCHGTDCTYTTEEIFQQANINQIQLENSVKASIQKETIFYRRQPSSIWVNNYNPTLLQAWNANMDIQYVLDAYSCIMYIVSYISKAEREMGQLLKSAQEEARKGNTNAMDELRQLGSVYLNHREVSVMKSVYRITGMHMKQCSRQVVFIPTDPDSFRLRIPLSQLKMKQEDTNGIWLPNLVDKYLERPLDINFKSMCLATFASEYQFISNNSANNEQPFLGNDLGIAKKRTKRSAIIRYPRVRIQKDREKYYHGIMLLYLPFTNKNFKPNCFHTFEDYFLHGSYGDTPVHENVKVNMLQYEPLAKDIDNIWEQLQSTTNQENAMGKFILIS</sequence>
<accession>A0A9Q1BFZ5</accession>
<dbReference type="EMBL" id="JAIZAY010000017">
    <property type="protein sequence ID" value="KAJ8026271.1"/>
    <property type="molecule type" value="Genomic_DNA"/>
</dbReference>
<dbReference type="InterPro" id="IPR025476">
    <property type="entry name" value="Helitron_helicase-like"/>
</dbReference>
<dbReference type="AlphaFoldDB" id="A0A9Q1BFZ5"/>
<reference evidence="3" key="1">
    <citation type="submission" date="2021-10" db="EMBL/GenBank/DDBJ databases">
        <title>Tropical sea cucumber genome reveals ecological adaptation and Cuvierian tubules defense mechanism.</title>
        <authorList>
            <person name="Chen T."/>
        </authorList>
    </citation>
    <scope>NUCLEOTIDE SEQUENCE</scope>
    <source>
        <strain evidence="3">Nanhai2018</strain>
        <tissue evidence="3">Muscle</tissue>
    </source>
</reference>
<proteinExistence type="predicted"/>
<evidence type="ECO:0000256" key="1">
    <source>
        <dbReference type="SAM" id="MobiDB-lite"/>
    </source>
</evidence>
<organism evidence="3 4">
    <name type="scientific">Holothuria leucospilota</name>
    <name type="common">Black long sea cucumber</name>
    <name type="synonym">Mertensiothuria leucospilota</name>
    <dbReference type="NCBI Taxonomy" id="206669"/>
    <lineage>
        <taxon>Eukaryota</taxon>
        <taxon>Metazoa</taxon>
        <taxon>Echinodermata</taxon>
        <taxon>Eleutherozoa</taxon>
        <taxon>Echinozoa</taxon>
        <taxon>Holothuroidea</taxon>
        <taxon>Aspidochirotacea</taxon>
        <taxon>Aspidochirotida</taxon>
        <taxon>Holothuriidae</taxon>
        <taxon>Holothuria</taxon>
    </lineage>
</organism>
<name>A0A9Q1BFZ5_HOLLE</name>
<feature type="domain" description="Helitron helicase-like" evidence="2">
    <location>
        <begin position="2"/>
        <end position="106"/>
    </location>
</feature>